<sequence length="417" mass="47829">MKLHFIPKGWWRSLKYLLLMFLASLIAVLLAGHPISAIAQSPMPELEAIEQSPVPEATPQKHFQEIRGVWMTNNDTKILRDRPKLQNAVSQLAQLNFNTIYPVVWNSGYTLYESAIAEREGIQSFVSKGLQGQDIIADLIAQGHRQGLLVIPWFEFGFMAPPISELTSKHPNWITQRRDGSQTWIGAAGEVVWLNPFHPEVQQFITDLVLEVVTKYDADGIQFDDHTSLPNEFGYDRYTLALYKQETKKNAPSNPKDPAWVRWRADKITAFMTQLNKAVKERKPNAIFSVAPNPYVTAYNTYLQDWLTWVRKDIVDELIVQVYRPNLQSFLDQLIRPEIQEVQQKIPTGVGVLTGLRRKPVSMQLIQAKVRAARDRGLGVTFFYYESLWDDAPEPIAERQSNFQSLFNFPASRFAIR</sequence>
<dbReference type="InterPro" id="IPR003790">
    <property type="entry name" value="GHL10"/>
</dbReference>
<gene>
    <name evidence="3" type="ORF">NDI37_09725</name>
</gene>
<feature type="domain" description="Glycosyl hydrolase-like 10" evidence="2">
    <location>
        <begin position="65"/>
        <end position="366"/>
    </location>
</feature>
<dbReference type="Gene3D" id="3.20.20.80">
    <property type="entry name" value="Glycosidases"/>
    <property type="match status" value="1"/>
</dbReference>
<dbReference type="Pfam" id="PF02638">
    <property type="entry name" value="GHL10"/>
    <property type="match status" value="1"/>
</dbReference>
<proteinExistence type="predicted"/>
<evidence type="ECO:0000313" key="4">
    <source>
        <dbReference type="Proteomes" id="UP001442494"/>
    </source>
</evidence>
<name>A0ABV0JMW4_9CYAN</name>
<keyword evidence="1" id="KW-0732">Signal</keyword>
<accession>A0ABV0JMW4</accession>
<organism evidence="3 4">
    <name type="scientific">Funiculus sociatus GB2-A5</name>
    <dbReference type="NCBI Taxonomy" id="2933946"/>
    <lineage>
        <taxon>Bacteria</taxon>
        <taxon>Bacillati</taxon>
        <taxon>Cyanobacteriota</taxon>
        <taxon>Cyanophyceae</taxon>
        <taxon>Coleofasciculales</taxon>
        <taxon>Coleofasciculaceae</taxon>
        <taxon>Funiculus</taxon>
    </lineage>
</organism>
<dbReference type="InterPro" id="IPR052177">
    <property type="entry name" value="Divisome_Glycosyl_Hydrolase"/>
</dbReference>
<dbReference type="PANTHER" id="PTHR43405">
    <property type="entry name" value="GLYCOSYL HYDROLASE DIGH"/>
    <property type="match status" value="1"/>
</dbReference>
<keyword evidence="4" id="KW-1185">Reference proteome</keyword>
<dbReference type="PANTHER" id="PTHR43405:SF1">
    <property type="entry name" value="GLYCOSYL HYDROLASE DIGH"/>
    <property type="match status" value="1"/>
</dbReference>
<dbReference type="RefSeq" id="WP_190423489.1">
    <property type="nucleotide sequence ID" value="NZ_JAMPKK010000017.1"/>
</dbReference>
<evidence type="ECO:0000313" key="3">
    <source>
        <dbReference type="EMBL" id="MEP0864747.1"/>
    </source>
</evidence>
<reference evidence="3 4" key="1">
    <citation type="submission" date="2022-04" db="EMBL/GenBank/DDBJ databases">
        <title>Positive selection, recombination, and allopatry shape intraspecific diversity of widespread and dominant cyanobacteria.</title>
        <authorList>
            <person name="Wei J."/>
            <person name="Shu W."/>
            <person name="Hu C."/>
        </authorList>
    </citation>
    <scope>NUCLEOTIDE SEQUENCE [LARGE SCALE GENOMIC DNA]</scope>
    <source>
        <strain evidence="3 4">GB2-A5</strain>
    </source>
</reference>
<dbReference type="InterPro" id="IPR017853">
    <property type="entry name" value="GH"/>
</dbReference>
<protein>
    <submittedName>
        <fullName evidence="3">Family 10 glycosylhydrolase</fullName>
    </submittedName>
</protein>
<comment type="caution">
    <text evidence="3">The sequence shown here is derived from an EMBL/GenBank/DDBJ whole genome shotgun (WGS) entry which is preliminary data.</text>
</comment>
<evidence type="ECO:0000256" key="1">
    <source>
        <dbReference type="ARBA" id="ARBA00022729"/>
    </source>
</evidence>
<dbReference type="SUPFAM" id="SSF51445">
    <property type="entry name" value="(Trans)glycosidases"/>
    <property type="match status" value="1"/>
</dbReference>
<evidence type="ECO:0000259" key="2">
    <source>
        <dbReference type="Pfam" id="PF02638"/>
    </source>
</evidence>
<dbReference type="EMBL" id="JAMPKK010000017">
    <property type="protein sequence ID" value="MEP0864747.1"/>
    <property type="molecule type" value="Genomic_DNA"/>
</dbReference>
<dbReference type="Proteomes" id="UP001442494">
    <property type="component" value="Unassembled WGS sequence"/>
</dbReference>